<evidence type="ECO:0000313" key="4">
    <source>
        <dbReference type="Proteomes" id="UP001596435"/>
    </source>
</evidence>
<keyword evidence="1" id="KW-0472">Membrane</keyword>
<dbReference type="PANTHER" id="PTHR33164:SF43">
    <property type="entry name" value="HTH-TYPE TRANSCRIPTIONAL REPRESSOR YETL"/>
    <property type="match status" value="1"/>
</dbReference>
<keyword evidence="1" id="KW-1133">Transmembrane helix</keyword>
<dbReference type="EMBL" id="JBHTAJ010000045">
    <property type="protein sequence ID" value="MFC7182368.1"/>
    <property type="molecule type" value="Genomic_DNA"/>
</dbReference>
<feature type="domain" description="HTH marR-type" evidence="2">
    <location>
        <begin position="34"/>
        <end position="170"/>
    </location>
</feature>
<organism evidence="3 4">
    <name type="scientific">Kitasatospora paranensis</name>
    <dbReference type="NCBI Taxonomy" id="258053"/>
    <lineage>
        <taxon>Bacteria</taxon>
        <taxon>Bacillati</taxon>
        <taxon>Actinomycetota</taxon>
        <taxon>Actinomycetes</taxon>
        <taxon>Kitasatosporales</taxon>
        <taxon>Streptomycetaceae</taxon>
        <taxon>Kitasatospora</taxon>
    </lineage>
</organism>
<keyword evidence="4" id="KW-1185">Reference proteome</keyword>
<gene>
    <name evidence="3" type="ORF">ACFQMG_22735</name>
</gene>
<sequence length="174" mass="18097">METAPTAPERRPRPVGGDGPADAAALAALAAGPTIADFGLLLRAAARLDRRMDAELRARCGLSHTMFEVLIMLCREGGDGVAQRELADGLTLTSGGTTRLIDRMEQAGLVRRAPSPADRRITLVSATADGADAFRRAAVVHAEVVDALFLGPVAPADRPHLLTALGAIVLASTD</sequence>
<evidence type="ECO:0000256" key="1">
    <source>
        <dbReference type="SAM" id="Phobius"/>
    </source>
</evidence>
<name>A0ABW2G1D6_9ACTN</name>
<reference evidence="4" key="1">
    <citation type="journal article" date="2019" name="Int. J. Syst. Evol. Microbiol.">
        <title>The Global Catalogue of Microorganisms (GCM) 10K type strain sequencing project: providing services to taxonomists for standard genome sequencing and annotation.</title>
        <authorList>
            <consortium name="The Broad Institute Genomics Platform"/>
            <consortium name="The Broad Institute Genome Sequencing Center for Infectious Disease"/>
            <person name="Wu L."/>
            <person name="Ma J."/>
        </authorList>
    </citation>
    <scope>NUCLEOTIDE SEQUENCE [LARGE SCALE GENOMIC DNA]</scope>
    <source>
        <strain evidence="4">CGMCC 1.12859</strain>
    </source>
</reference>
<dbReference type="RefSeq" id="WP_345708557.1">
    <property type="nucleotide sequence ID" value="NZ_BAABKV010000001.1"/>
</dbReference>
<feature type="transmembrane region" description="Helical" evidence="1">
    <location>
        <begin position="23"/>
        <end position="42"/>
    </location>
</feature>
<dbReference type="Gene3D" id="1.10.10.10">
    <property type="entry name" value="Winged helix-like DNA-binding domain superfamily/Winged helix DNA-binding domain"/>
    <property type="match status" value="1"/>
</dbReference>
<dbReference type="SMART" id="SM00347">
    <property type="entry name" value="HTH_MARR"/>
    <property type="match status" value="1"/>
</dbReference>
<dbReference type="SUPFAM" id="SSF46785">
    <property type="entry name" value="Winged helix' DNA-binding domain"/>
    <property type="match status" value="1"/>
</dbReference>
<evidence type="ECO:0000313" key="3">
    <source>
        <dbReference type="EMBL" id="MFC7182368.1"/>
    </source>
</evidence>
<dbReference type="InterPro" id="IPR036388">
    <property type="entry name" value="WH-like_DNA-bd_sf"/>
</dbReference>
<dbReference type="PROSITE" id="PS50995">
    <property type="entry name" value="HTH_MARR_2"/>
    <property type="match status" value="1"/>
</dbReference>
<comment type="caution">
    <text evidence="3">The sequence shown here is derived from an EMBL/GenBank/DDBJ whole genome shotgun (WGS) entry which is preliminary data.</text>
</comment>
<dbReference type="InterPro" id="IPR039422">
    <property type="entry name" value="MarR/SlyA-like"/>
</dbReference>
<dbReference type="PANTHER" id="PTHR33164">
    <property type="entry name" value="TRANSCRIPTIONAL REGULATOR, MARR FAMILY"/>
    <property type="match status" value="1"/>
</dbReference>
<accession>A0ABW2G1D6</accession>
<protein>
    <submittedName>
        <fullName evidence="3">MarR family winged helix-turn-helix transcriptional regulator</fullName>
    </submittedName>
</protein>
<evidence type="ECO:0000259" key="2">
    <source>
        <dbReference type="PROSITE" id="PS50995"/>
    </source>
</evidence>
<proteinExistence type="predicted"/>
<dbReference type="InterPro" id="IPR036390">
    <property type="entry name" value="WH_DNA-bd_sf"/>
</dbReference>
<dbReference type="PRINTS" id="PR00598">
    <property type="entry name" value="HTHMARR"/>
</dbReference>
<keyword evidence="1" id="KW-0812">Transmembrane</keyword>
<dbReference type="Pfam" id="PF12802">
    <property type="entry name" value="MarR_2"/>
    <property type="match status" value="1"/>
</dbReference>
<dbReference type="InterPro" id="IPR000835">
    <property type="entry name" value="HTH_MarR-typ"/>
</dbReference>
<dbReference type="Proteomes" id="UP001596435">
    <property type="component" value="Unassembled WGS sequence"/>
</dbReference>